<evidence type="ECO:0000256" key="3">
    <source>
        <dbReference type="ARBA" id="ARBA00023295"/>
    </source>
</evidence>
<dbReference type="PANTHER" id="PTHR12304">
    <property type="entry name" value="INOSINE-URIDINE PREFERRING NUCLEOSIDE HYDROLASE"/>
    <property type="match status" value="1"/>
</dbReference>
<reference evidence="5 6" key="1">
    <citation type="submission" date="2019-07" db="EMBL/GenBank/DDBJ databases">
        <title>Finished genome of Venturia effusa.</title>
        <authorList>
            <person name="Young C.A."/>
            <person name="Cox M.P."/>
            <person name="Ganley A.R.D."/>
            <person name="David W.J."/>
        </authorList>
    </citation>
    <scope>NUCLEOTIDE SEQUENCE [LARGE SCALE GENOMIC DNA]</scope>
    <source>
        <strain evidence="6">albino</strain>
    </source>
</reference>
<evidence type="ECO:0000259" key="4">
    <source>
        <dbReference type="Pfam" id="PF01156"/>
    </source>
</evidence>
<evidence type="ECO:0000256" key="2">
    <source>
        <dbReference type="ARBA" id="ARBA00022801"/>
    </source>
</evidence>
<keyword evidence="2" id="KW-0378">Hydrolase</keyword>
<dbReference type="InterPro" id="IPR023186">
    <property type="entry name" value="IUNH"/>
</dbReference>
<dbReference type="Proteomes" id="UP000316270">
    <property type="component" value="Chromosome 11"/>
</dbReference>
<feature type="domain" description="Inosine/uridine-preferring nucleoside hydrolase" evidence="4">
    <location>
        <begin position="113"/>
        <end position="302"/>
    </location>
</feature>
<dbReference type="OrthoDB" id="5783963at2759"/>
<dbReference type="Pfam" id="PF01156">
    <property type="entry name" value="IU_nuc_hydro"/>
    <property type="match status" value="1"/>
</dbReference>
<dbReference type="AlphaFoldDB" id="A0A517LFN2"/>
<evidence type="ECO:0000256" key="1">
    <source>
        <dbReference type="ARBA" id="ARBA00009176"/>
    </source>
</evidence>
<proteinExistence type="inferred from homology"/>
<evidence type="ECO:0000313" key="6">
    <source>
        <dbReference type="Proteomes" id="UP000316270"/>
    </source>
</evidence>
<dbReference type="InterPro" id="IPR001910">
    <property type="entry name" value="Inosine/uridine_hydrolase_dom"/>
</dbReference>
<comment type="similarity">
    <text evidence="1">Belongs to the IUNH family.</text>
</comment>
<dbReference type="GO" id="GO:0006152">
    <property type="term" value="P:purine nucleoside catabolic process"/>
    <property type="evidence" value="ECO:0007669"/>
    <property type="project" value="TreeGrafter"/>
</dbReference>
<sequence length="356" mass="39602">MAPKHRIIIDTDPGVDDTLALLLALSAHPDDLTIELISVTFGNVPVQTCLRNVVTLFHQIGREMAWRKSVGRSEGFEALRRERLPLVAVGAEGPLADQLVMADYFHGVDGLAAKDTETFLKAKDVIVMGGALRCPGNVTPVAEFNTYADSMAAARIYALTSRYPRTTMPPVPPTRDGKVASNHLGPYPDKLSRRLHTTTEHWLRRGVYNKTIKPFLDAGSPLAAWTNAFLTSTFNKMESLHEGHAGDGTGLSLHDPLCIWYLLTLCHSEYAMTLSEPQDLRVETSGQWTRGMYVLDRRDRFKKVVREEDMMEELDEVIGDAGRWLDGKSGNRILVAQGSGGKEVMGREMLRWILET</sequence>
<organism evidence="5 6">
    <name type="scientific">Venturia effusa</name>
    <dbReference type="NCBI Taxonomy" id="50376"/>
    <lineage>
        <taxon>Eukaryota</taxon>
        <taxon>Fungi</taxon>
        <taxon>Dikarya</taxon>
        <taxon>Ascomycota</taxon>
        <taxon>Pezizomycotina</taxon>
        <taxon>Dothideomycetes</taxon>
        <taxon>Pleosporomycetidae</taxon>
        <taxon>Venturiales</taxon>
        <taxon>Venturiaceae</taxon>
        <taxon>Venturia</taxon>
    </lineage>
</organism>
<dbReference type="GO" id="GO:0005829">
    <property type="term" value="C:cytosol"/>
    <property type="evidence" value="ECO:0007669"/>
    <property type="project" value="TreeGrafter"/>
</dbReference>
<dbReference type="PANTHER" id="PTHR12304:SF56">
    <property type="entry name" value="HYDROLASE, PUTATIVE (AFU_ORTHOLOGUE AFUA_1G11790)-RELATED"/>
    <property type="match status" value="1"/>
</dbReference>
<dbReference type="InterPro" id="IPR036452">
    <property type="entry name" value="Ribo_hydro-like"/>
</dbReference>
<dbReference type="SUPFAM" id="SSF53590">
    <property type="entry name" value="Nucleoside hydrolase"/>
    <property type="match status" value="1"/>
</dbReference>
<keyword evidence="3" id="KW-0326">Glycosidase</keyword>
<keyword evidence="6" id="KW-1185">Reference proteome</keyword>
<gene>
    <name evidence="5" type="ORF">FKW77_006363</name>
</gene>
<evidence type="ECO:0000313" key="5">
    <source>
        <dbReference type="EMBL" id="QDS74445.1"/>
    </source>
</evidence>
<dbReference type="GO" id="GO:0008477">
    <property type="term" value="F:purine nucleosidase activity"/>
    <property type="evidence" value="ECO:0007669"/>
    <property type="project" value="TreeGrafter"/>
</dbReference>
<dbReference type="EMBL" id="CP042195">
    <property type="protein sequence ID" value="QDS74445.1"/>
    <property type="molecule type" value="Genomic_DNA"/>
</dbReference>
<dbReference type="Gene3D" id="3.90.245.10">
    <property type="entry name" value="Ribonucleoside hydrolase-like"/>
    <property type="match status" value="2"/>
</dbReference>
<dbReference type="STRING" id="50376.A0A517LFN2"/>
<name>A0A517LFN2_9PEZI</name>
<protein>
    <recommendedName>
        <fullName evidence="4">Inosine/uridine-preferring nucleoside hydrolase domain-containing protein</fullName>
    </recommendedName>
</protein>
<accession>A0A517LFN2</accession>